<accession>A0A9X9M611</accession>
<name>A0A9X9M611_GULGU</name>
<comment type="caution">
    <text evidence="2">The sequence shown here is derived from an EMBL/GenBank/DDBJ whole genome shotgun (WGS) entry which is preliminary data.</text>
</comment>
<evidence type="ECO:0000313" key="2">
    <source>
        <dbReference type="EMBL" id="VCX37509.1"/>
    </source>
</evidence>
<organism evidence="2 3">
    <name type="scientific">Gulo gulo</name>
    <name type="common">Wolverine</name>
    <name type="synonym">Gluton</name>
    <dbReference type="NCBI Taxonomy" id="48420"/>
    <lineage>
        <taxon>Eukaryota</taxon>
        <taxon>Metazoa</taxon>
        <taxon>Chordata</taxon>
        <taxon>Craniata</taxon>
        <taxon>Vertebrata</taxon>
        <taxon>Euteleostomi</taxon>
        <taxon>Mammalia</taxon>
        <taxon>Eutheria</taxon>
        <taxon>Laurasiatheria</taxon>
        <taxon>Carnivora</taxon>
        <taxon>Caniformia</taxon>
        <taxon>Musteloidea</taxon>
        <taxon>Mustelidae</taxon>
        <taxon>Guloninae</taxon>
        <taxon>Gulo</taxon>
    </lineage>
</organism>
<dbReference type="EMBL" id="CYRY02043252">
    <property type="protein sequence ID" value="VCX37509.1"/>
    <property type="molecule type" value="Genomic_DNA"/>
</dbReference>
<dbReference type="AlphaFoldDB" id="A0A9X9M611"/>
<feature type="signal peptide" evidence="1">
    <location>
        <begin position="1"/>
        <end position="23"/>
    </location>
</feature>
<evidence type="ECO:0000313" key="3">
    <source>
        <dbReference type="Proteomes" id="UP000269945"/>
    </source>
</evidence>
<reference evidence="2 3" key="1">
    <citation type="submission" date="2018-10" db="EMBL/GenBank/DDBJ databases">
        <authorList>
            <person name="Ekblom R."/>
            <person name="Jareborg N."/>
        </authorList>
    </citation>
    <scope>NUCLEOTIDE SEQUENCE [LARGE SCALE GENOMIC DNA]</scope>
    <source>
        <tissue evidence="2">Muscle</tissue>
    </source>
</reference>
<gene>
    <name evidence="2" type="ORF">BN2614_LOCUS4</name>
</gene>
<keyword evidence="1" id="KW-0732">Signal</keyword>
<proteinExistence type="predicted"/>
<dbReference type="Proteomes" id="UP000269945">
    <property type="component" value="Unassembled WGS sequence"/>
</dbReference>
<feature type="non-terminal residue" evidence="2">
    <location>
        <position position="1"/>
    </location>
</feature>
<sequence>FEVGVEVSRVAFAFFLRVHLTAAFRCLSSLSPGVEWCPYFCGRGASPLIGVDPCTPPPRPQEGCGLAAGRITTMTSSALTKPQMRGLL</sequence>
<feature type="chain" id="PRO_5040981257" evidence="1">
    <location>
        <begin position="24"/>
        <end position="88"/>
    </location>
</feature>
<feature type="non-terminal residue" evidence="2">
    <location>
        <position position="88"/>
    </location>
</feature>
<protein>
    <submittedName>
        <fullName evidence="2">Uncharacterized protein</fullName>
    </submittedName>
</protein>
<evidence type="ECO:0000256" key="1">
    <source>
        <dbReference type="SAM" id="SignalP"/>
    </source>
</evidence>
<keyword evidence="3" id="KW-1185">Reference proteome</keyword>